<evidence type="ECO:0000313" key="9">
    <source>
        <dbReference type="Proteomes" id="UP000053902"/>
    </source>
</evidence>
<dbReference type="GO" id="GO:0003677">
    <property type="term" value="F:DNA binding"/>
    <property type="evidence" value="ECO:0007669"/>
    <property type="project" value="InterPro"/>
</dbReference>
<organism evidence="8 9">
    <name type="scientific">Pseudomonas saudiphocaensis</name>
    <dbReference type="NCBI Taxonomy" id="1499686"/>
    <lineage>
        <taxon>Bacteria</taxon>
        <taxon>Pseudomonadati</taxon>
        <taxon>Pseudomonadota</taxon>
        <taxon>Gammaproteobacteria</taxon>
        <taxon>Pseudomonadales</taxon>
        <taxon>Pseudomonadaceae</taxon>
        <taxon>Pseudomonas</taxon>
    </lineage>
</organism>
<dbReference type="AlphaFoldDB" id="A0A078LSW1"/>
<reference evidence="8 9" key="1">
    <citation type="submission" date="2014-07" db="EMBL/GenBank/DDBJ databases">
        <authorList>
            <person name="Urmite Genomes Urmite Genomes"/>
        </authorList>
    </citation>
    <scope>NUCLEOTIDE SEQUENCE [LARGE SCALE GENOMIC DNA]</scope>
    <source>
        <strain evidence="8 9">20_BN</strain>
    </source>
</reference>
<dbReference type="PANTHER" id="PTHR43250">
    <property type="entry name" value="EXODEOXYRIBONUCLEASE III"/>
    <property type="match status" value="1"/>
</dbReference>
<evidence type="ECO:0000313" key="8">
    <source>
        <dbReference type="EMBL" id="CDZ94279.1"/>
    </source>
</evidence>
<dbReference type="GO" id="GO:0004519">
    <property type="term" value="F:endonuclease activity"/>
    <property type="evidence" value="ECO:0007669"/>
    <property type="project" value="InterPro"/>
</dbReference>
<name>A0A078LSW1_9PSED</name>
<feature type="binding site" evidence="5">
    <location>
        <position position="37"/>
    </location>
    <ligand>
        <name>Mg(2+)</name>
        <dbReference type="ChEBI" id="CHEBI:18420"/>
        <label>1</label>
    </ligand>
</feature>
<dbReference type="STRING" id="1499686.BN1079_01593"/>
<dbReference type="eggNOG" id="COG0708">
    <property type="taxonomic scope" value="Bacteria"/>
</dbReference>
<feature type="binding site" evidence="5">
    <location>
        <position position="150"/>
    </location>
    <ligand>
        <name>Mg(2+)</name>
        <dbReference type="ChEBI" id="CHEBI:18420"/>
        <label>1</label>
    </ligand>
</feature>
<dbReference type="SUPFAM" id="SSF56219">
    <property type="entry name" value="DNase I-like"/>
    <property type="match status" value="1"/>
</dbReference>
<evidence type="ECO:0000256" key="4">
    <source>
        <dbReference type="ARBA" id="ARBA00022842"/>
    </source>
</evidence>
<dbReference type="GO" id="GO:0006281">
    <property type="term" value="P:DNA repair"/>
    <property type="evidence" value="ECO:0007669"/>
    <property type="project" value="InterPro"/>
</dbReference>
<comment type="similarity">
    <text evidence="1">Belongs to the DNA repair enzymes AP/ExoA family.</text>
</comment>
<dbReference type="InterPro" id="IPR036691">
    <property type="entry name" value="Endo/exonu/phosph_ase_sf"/>
</dbReference>
<dbReference type="InterPro" id="IPR020847">
    <property type="entry name" value="AP_endonuclease_F1_BS"/>
</dbReference>
<dbReference type="PROSITE" id="PS00726">
    <property type="entry name" value="AP_NUCLEASE_F1_1"/>
    <property type="match status" value="1"/>
</dbReference>
<keyword evidence="3" id="KW-0378">Hydrolase</keyword>
<gene>
    <name evidence="8" type="ORF">BN1079_01593</name>
</gene>
<evidence type="ECO:0000256" key="6">
    <source>
        <dbReference type="PIRSR" id="PIRSR604808-3"/>
    </source>
</evidence>
<feature type="domain" description="Endonuclease/exonuclease/phosphatase" evidence="7">
    <location>
        <begin position="7"/>
        <end position="189"/>
    </location>
</feature>
<feature type="binding site" evidence="5">
    <location>
        <position position="10"/>
    </location>
    <ligand>
        <name>Mg(2+)</name>
        <dbReference type="ChEBI" id="CHEBI:18420"/>
        <label>1</label>
    </ligand>
</feature>
<dbReference type="EMBL" id="CCSF01000001">
    <property type="protein sequence ID" value="CDZ94279.1"/>
    <property type="molecule type" value="Genomic_DNA"/>
</dbReference>
<evidence type="ECO:0000256" key="5">
    <source>
        <dbReference type="PIRSR" id="PIRSR604808-2"/>
    </source>
</evidence>
<feature type="binding site" evidence="5">
    <location>
        <position position="152"/>
    </location>
    <ligand>
        <name>Mg(2+)</name>
        <dbReference type="ChEBI" id="CHEBI:18420"/>
        <label>1</label>
    </ligand>
</feature>
<dbReference type="HOGENOM" id="CLU_1194079_0_0_6"/>
<protein>
    <submittedName>
        <fullName evidence="8">Exodeoxyribonuclease III</fullName>
    </submittedName>
</protein>
<dbReference type="InterPro" id="IPR037493">
    <property type="entry name" value="ExoIII-like"/>
</dbReference>
<comment type="cofactor">
    <cofactor evidence="5">
        <name>Mg(2+)</name>
        <dbReference type="ChEBI" id="CHEBI:18420"/>
    </cofactor>
    <cofactor evidence="5">
        <name>Mn(2+)</name>
        <dbReference type="ChEBI" id="CHEBI:29035"/>
    </cofactor>
    <text evidence="5">Probably binds two magnesium or manganese ions per subunit.</text>
</comment>
<dbReference type="InterPro" id="IPR005135">
    <property type="entry name" value="Endo/exonuclease/phosphatase"/>
</dbReference>
<evidence type="ECO:0000256" key="3">
    <source>
        <dbReference type="ARBA" id="ARBA00022801"/>
    </source>
</evidence>
<dbReference type="PROSITE" id="PS51435">
    <property type="entry name" value="AP_NUCLEASE_F1_4"/>
    <property type="match status" value="1"/>
</dbReference>
<dbReference type="PANTHER" id="PTHR43250:SF1">
    <property type="entry name" value="EXODEOXYRIBONUCLEASE III"/>
    <property type="match status" value="1"/>
</dbReference>
<accession>A0A078LSW1</accession>
<dbReference type="GO" id="GO:0008311">
    <property type="term" value="F:double-stranded DNA 3'-5' DNA exonuclease activity"/>
    <property type="evidence" value="ECO:0007669"/>
    <property type="project" value="InterPro"/>
</dbReference>
<sequence length="232" mass="25692">MDRLKIATFNINGIRARRTNLLEWLEREQPDVVCLQELKAQNADFPIDDIRALGYGAIWHGQKSWNGVAILAKGNDPLEIRRGLPGDPDESQSRYIEAAAHGVIVACLYLPNGNPQPGPKFDYKLTWFERLIEHAEGLLASGHPVVLAGDYNVIPTDEDIYNPRSWQKDALLQPESRECYRRCSPKAGPMRCAPCTPRSASTHSGTISASTGRRIPACASIICCLAGTWLRA</sequence>
<keyword evidence="9" id="KW-1185">Reference proteome</keyword>
<evidence type="ECO:0000259" key="7">
    <source>
        <dbReference type="Pfam" id="PF03372"/>
    </source>
</evidence>
<dbReference type="Gene3D" id="3.60.10.10">
    <property type="entry name" value="Endonuclease/exonuclease/phosphatase"/>
    <property type="match status" value="1"/>
</dbReference>
<evidence type="ECO:0000256" key="2">
    <source>
        <dbReference type="ARBA" id="ARBA00022723"/>
    </source>
</evidence>
<keyword evidence="5" id="KW-0464">Manganese</keyword>
<keyword evidence="2 5" id="KW-0479">Metal-binding</keyword>
<dbReference type="Proteomes" id="UP000053902">
    <property type="component" value="Unassembled WGS sequence"/>
</dbReference>
<dbReference type="Pfam" id="PF03372">
    <property type="entry name" value="Exo_endo_phos"/>
    <property type="match status" value="1"/>
</dbReference>
<evidence type="ECO:0000256" key="1">
    <source>
        <dbReference type="ARBA" id="ARBA00007092"/>
    </source>
</evidence>
<dbReference type="NCBIfam" id="TIGR00633">
    <property type="entry name" value="xth"/>
    <property type="match status" value="1"/>
</dbReference>
<keyword evidence="4 5" id="KW-0460">Magnesium</keyword>
<feature type="site" description="Transition state stabilizer" evidence="6">
    <location>
        <position position="152"/>
    </location>
</feature>
<proteinExistence type="inferred from homology"/>
<dbReference type="GO" id="GO:0046872">
    <property type="term" value="F:metal ion binding"/>
    <property type="evidence" value="ECO:0007669"/>
    <property type="project" value="UniProtKB-KW"/>
</dbReference>
<dbReference type="InterPro" id="IPR004808">
    <property type="entry name" value="AP_endonuc_1"/>
</dbReference>